<dbReference type="SUPFAM" id="SSF46785">
    <property type="entry name" value="Winged helix' DNA-binding domain"/>
    <property type="match status" value="1"/>
</dbReference>
<protein>
    <submittedName>
        <fullName evidence="3">Sugar kinase</fullName>
    </submittedName>
</protein>
<feature type="region of interest" description="Disordered" evidence="1">
    <location>
        <begin position="1"/>
        <end position="22"/>
    </location>
</feature>
<proteinExistence type="predicted"/>
<keyword evidence="2" id="KW-1133">Transmembrane helix</keyword>
<dbReference type="Pfam" id="PF00480">
    <property type="entry name" value="ROK"/>
    <property type="match status" value="1"/>
</dbReference>
<dbReference type="CDD" id="cd00090">
    <property type="entry name" value="HTH_ARSR"/>
    <property type="match status" value="1"/>
</dbReference>
<dbReference type="PANTHER" id="PTHR18964">
    <property type="entry name" value="ROK (REPRESSOR, ORF, KINASE) FAMILY"/>
    <property type="match status" value="1"/>
</dbReference>
<dbReference type="InterPro" id="IPR036388">
    <property type="entry name" value="WH-like_DNA-bd_sf"/>
</dbReference>
<dbReference type="InterPro" id="IPR043129">
    <property type="entry name" value="ATPase_NBD"/>
</dbReference>
<keyword evidence="3" id="KW-0418">Kinase</keyword>
<evidence type="ECO:0000313" key="4">
    <source>
        <dbReference type="Proteomes" id="UP000622604"/>
    </source>
</evidence>
<dbReference type="InterPro" id="IPR036390">
    <property type="entry name" value="WH_DNA-bd_sf"/>
</dbReference>
<dbReference type="InterPro" id="IPR000600">
    <property type="entry name" value="ROK"/>
</dbReference>
<organism evidence="3 4">
    <name type="scientific">Paraglaciecola chathamensis</name>
    <dbReference type="NCBI Taxonomy" id="368405"/>
    <lineage>
        <taxon>Bacteria</taxon>
        <taxon>Pseudomonadati</taxon>
        <taxon>Pseudomonadota</taxon>
        <taxon>Gammaproteobacteria</taxon>
        <taxon>Alteromonadales</taxon>
        <taxon>Alteromonadaceae</taxon>
        <taxon>Paraglaciecola</taxon>
    </lineage>
</organism>
<dbReference type="RefSeq" id="WP_191865214.1">
    <property type="nucleotide sequence ID" value="NZ_BMZC01000001.1"/>
</dbReference>
<dbReference type="SUPFAM" id="SSF53067">
    <property type="entry name" value="Actin-like ATPase domain"/>
    <property type="match status" value="1"/>
</dbReference>
<accession>A0A8H9I854</accession>
<dbReference type="Pfam" id="PF13412">
    <property type="entry name" value="HTH_24"/>
    <property type="match status" value="1"/>
</dbReference>
<feature type="transmembrane region" description="Helical" evidence="2">
    <location>
        <begin position="225"/>
        <end position="245"/>
    </location>
</feature>
<dbReference type="InterPro" id="IPR011991">
    <property type="entry name" value="ArsR-like_HTH"/>
</dbReference>
<reference evidence="3" key="1">
    <citation type="journal article" date="2014" name="Int. J. Syst. Evol. Microbiol.">
        <title>Complete genome sequence of Corynebacterium casei LMG S-19264T (=DSM 44701T), isolated from a smear-ripened cheese.</title>
        <authorList>
            <consortium name="US DOE Joint Genome Institute (JGI-PGF)"/>
            <person name="Walter F."/>
            <person name="Albersmeier A."/>
            <person name="Kalinowski J."/>
            <person name="Ruckert C."/>
        </authorList>
    </citation>
    <scope>NUCLEOTIDE SEQUENCE</scope>
    <source>
        <strain evidence="3">KCTC 32337</strain>
    </source>
</reference>
<name>A0A8H9I854_9ALTE</name>
<keyword evidence="3" id="KW-0808">Transferase</keyword>
<dbReference type="PANTHER" id="PTHR18964:SF169">
    <property type="entry name" value="N-ACETYLMANNOSAMINE KINASE"/>
    <property type="match status" value="1"/>
</dbReference>
<keyword evidence="2" id="KW-0812">Transmembrane</keyword>
<comment type="caution">
    <text evidence="3">The sequence shown here is derived from an EMBL/GenBank/DDBJ whole genome shotgun (WGS) entry which is preliminary data.</text>
</comment>
<dbReference type="Gene3D" id="1.10.10.10">
    <property type="entry name" value="Winged helix-like DNA-binding domain superfamily/Winged helix DNA-binding domain"/>
    <property type="match status" value="1"/>
</dbReference>
<sequence>MAKIKTNSNRNSNSEGRGQSGLRARNERRILALIRKHGSAPKAEIAQELGLSAQAVTVIIKSLEKENLLLRKEPQRGRVGQPLVPFALNPDGAFGIGLKVDRRSFDLTLIDFVGNVKASLHENCDYPSVTNLLAFLKRGVEMLTLSLNQELTTRITGIGVATPYEIWNWAEEAGAPADVLNEWKTFDFSERLTDIIDLPVYVCNDDTAACSAELSFGNPNRFSNFLYVFISTFIGGGVVLNGALLTGTRGNAGAIGSLPLPRLNSQGKLESQQLIMHSSLYILENMLTEAGRDTVGLTNSSDYWGDLGESLEIWIDMVAEGLTYATLCSSAIFDFEAIIIDGAIPISVRDKIVNAVAIKVQESDTRGLSHCQVVSGTIGSKAQSIGCANLPLLVNFTQDLQQLVTPQAQ</sequence>
<feature type="compositionally biased region" description="Low complexity" evidence="1">
    <location>
        <begin position="7"/>
        <end position="21"/>
    </location>
</feature>
<dbReference type="EMBL" id="BMZC01000001">
    <property type="protein sequence ID" value="GGZ50084.1"/>
    <property type="molecule type" value="Genomic_DNA"/>
</dbReference>
<dbReference type="GO" id="GO:0009384">
    <property type="term" value="F:N-acylmannosamine kinase activity"/>
    <property type="evidence" value="ECO:0007669"/>
    <property type="project" value="TreeGrafter"/>
</dbReference>
<dbReference type="AlphaFoldDB" id="A0A8H9I854"/>
<evidence type="ECO:0000256" key="1">
    <source>
        <dbReference type="SAM" id="MobiDB-lite"/>
    </source>
</evidence>
<evidence type="ECO:0000256" key="2">
    <source>
        <dbReference type="SAM" id="Phobius"/>
    </source>
</evidence>
<dbReference type="GO" id="GO:0019262">
    <property type="term" value="P:N-acetylneuraminate catabolic process"/>
    <property type="evidence" value="ECO:0007669"/>
    <property type="project" value="TreeGrafter"/>
</dbReference>
<dbReference type="Proteomes" id="UP000622604">
    <property type="component" value="Unassembled WGS sequence"/>
</dbReference>
<dbReference type="Gene3D" id="3.30.420.40">
    <property type="match status" value="2"/>
</dbReference>
<dbReference type="GO" id="GO:0006355">
    <property type="term" value="P:regulation of DNA-templated transcription"/>
    <property type="evidence" value="ECO:0007669"/>
    <property type="project" value="UniProtKB-ARBA"/>
</dbReference>
<evidence type="ECO:0000313" key="3">
    <source>
        <dbReference type="EMBL" id="GGZ50084.1"/>
    </source>
</evidence>
<gene>
    <name evidence="3" type="primary">frcR</name>
    <name evidence="3" type="ORF">GCM10011274_05230</name>
</gene>
<keyword evidence="2" id="KW-0472">Membrane</keyword>
<reference evidence="3" key="2">
    <citation type="submission" date="2020-09" db="EMBL/GenBank/DDBJ databases">
        <authorList>
            <person name="Sun Q."/>
            <person name="Kim S."/>
        </authorList>
    </citation>
    <scope>NUCLEOTIDE SEQUENCE</scope>
    <source>
        <strain evidence="3">KCTC 32337</strain>
    </source>
</reference>